<accession>A0A0F7S4Q0</accession>
<keyword evidence="3" id="KW-1185">Reference proteome</keyword>
<keyword evidence="1" id="KW-0732">Signal</keyword>
<dbReference type="EMBL" id="CCFA01002512">
    <property type="protein sequence ID" value="CDW97872.1"/>
    <property type="molecule type" value="Genomic_DNA"/>
</dbReference>
<organism evidence="2 3">
    <name type="scientific">Sporisorium scitamineum</name>
    <dbReference type="NCBI Taxonomy" id="49012"/>
    <lineage>
        <taxon>Eukaryota</taxon>
        <taxon>Fungi</taxon>
        <taxon>Dikarya</taxon>
        <taxon>Basidiomycota</taxon>
        <taxon>Ustilaginomycotina</taxon>
        <taxon>Ustilaginomycetes</taxon>
        <taxon>Ustilaginales</taxon>
        <taxon>Ustilaginaceae</taxon>
        <taxon>Sporisorium</taxon>
    </lineage>
</organism>
<sequence>MSTKRCGLALAFTALLASIQIIPVAADGEITCSSQPPLLPRNSEYLAACHEADFVKETAVGLWPCFRHVTGNLSGANIFPSSEDKDSKSRLVAKNADLTDFTPQDMMAPFTIRLYVLAGDSPSIIVADTASANKAGVSCHKLIYLRLEKE</sequence>
<protein>
    <recommendedName>
        <fullName evidence="4">Mig1 protein</fullName>
    </recommendedName>
</protein>
<evidence type="ECO:0000313" key="2">
    <source>
        <dbReference type="EMBL" id="CDW97872.1"/>
    </source>
</evidence>
<dbReference type="AlphaFoldDB" id="A0A0F7S4Q0"/>
<feature type="signal peptide" evidence="1">
    <location>
        <begin position="1"/>
        <end position="26"/>
    </location>
</feature>
<evidence type="ECO:0000313" key="3">
    <source>
        <dbReference type="Proteomes" id="UP000242770"/>
    </source>
</evidence>
<reference evidence="3" key="1">
    <citation type="submission" date="2014-06" db="EMBL/GenBank/DDBJ databases">
        <authorList>
            <person name="Berkman P.J."/>
        </authorList>
    </citation>
    <scope>NUCLEOTIDE SEQUENCE [LARGE SCALE GENOMIC DNA]</scope>
</reference>
<gene>
    <name evidence="2" type="primary">SSCI42070.1</name>
</gene>
<name>A0A0F7S4Q0_9BASI</name>
<proteinExistence type="predicted"/>
<feature type="chain" id="PRO_5002521730" description="Mig1 protein" evidence="1">
    <location>
        <begin position="27"/>
        <end position="150"/>
    </location>
</feature>
<dbReference type="Proteomes" id="UP000242770">
    <property type="component" value="Unassembled WGS sequence"/>
</dbReference>
<evidence type="ECO:0008006" key="4">
    <source>
        <dbReference type="Google" id="ProtNLM"/>
    </source>
</evidence>
<evidence type="ECO:0000256" key="1">
    <source>
        <dbReference type="SAM" id="SignalP"/>
    </source>
</evidence>